<protein>
    <submittedName>
        <fullName evidence="1">Uncharacterized protein</fullName>
    </submittedName>
</protein>
<sequence length="300" mass="35791">MKLRQNYYELEEFIHREIQDYVCKSAQEGFKLSIQSSYKLYKNLHTNTIRADIQKERVNIVNAIPIYNTSQKNNKKYTPDIILYTDNNREIYCEISVYKSVNTADYFEEWKVLGKTVIEIRKTEIMDMHLDGYRLSKDLIISYLYDPILDKARKQKISESQKIIDKSNNIISKHKNLNKENNVKENNSKEKIREKEYKEFDDKVNYDIKKHLNNLNENNILIKEYVDKRTDKQKRSDKRNGREPKKELVYFDVKSNKEARIIYAVIMKNSKRAYRSIPAIIGKYLRDDGYKVGVAGKKRK</sequence>
<dbReference type="RefSeq" id="WP_003427597.1">
    <property type="nucleotide sequence ID" value="NZ_BIMY01000005.1"/>
</dbReference>
<dbReference type="AlphaFoldDB" id="A0A9P3WTZ6"/>
<dbReference type="Proteomes" id="UP000879542">
    <property type="component" value="Unassembled WGS sequence"/>
</dbReference>
<accession>A0A9P3WTZ6</accession>
<reference evidence="1" key="2">
    <citation type="submission" date="2021-06" db="EMBL/GenBank/DDBJ databases">
        <authorList>
            <consortium name="NCBI Pathogen Detection Project"/>
        </authorList>
    </citation>
    <scope>NUCLEOTIDE SEQUENCE</scope>
    <source>
        <strain evidence="1">Clostridioides</strain>
    </source>
</reference>
<name>A0A9P3WTZ6_CLODI</name>
<organism evidence="1 2">
    <name type="scientific">Clostridioides difficile</name>
    <name type="common">Peptoclostridium difficile</name>
    <dbReference type="NCBI Taxonomy" id="1496"/>
    <lineage>
        <taxon>Bacteria</taxon>
        <taxon>Bacillati</taxon>
        <taxon>Bacillota</taxon>
        <taxon>Clostridia</taxon>
        <taxon>Peptostreptococcales</taxon>
        <taxon>Peptostreptococcaceae</taxon>
        <taxon>Clostridioides</taxon>
    </lineage>
</organism>
<gene>
    <name evidence="1" type="ORF">KRQ00_001884</name>
</gene>
<evidence type="ECO:0000313" key="2">
    <source>
        <dbReference type="Proteomes" id="UP000879542"/>
    </source>
</evidence>
<reference evidence="1" key="1">
    <citation type="journal article" date="2018" name="Genome Biol.">
        <title>SKESA: strategic k-mer extension for scrupulous assemblies.</title>
        <authorList>
            <person name="Souvorov A."/>
            <person name="Agarwala R."/>
            <person name="Lipman D.J."/>
        </authorList>
    </citation>
    <scope>NUCLEOTIDE SEQUENCE</scope>
    <source>
        <strain evidence="1">Clostridioides</strain>
    </source>
</reference>
<comment type="caution">
    <text evidence="1">The sequence shown here is derived from an EMBL/GenBank/DDBJ whole genome shotgun (WGS) entry which is preliminary data.</text>
</comment>
<dbReference type="EMBL" id="DAEQIJ010000007">
    <property type="protein sequence ID" value="HBH2620122.1"/>
    <property type="molecule type" value="Genomic_DNA"/>
</dbReference>
<proteinExistence type="predicted"/>
<evidence type="ECO:0000313" key="1">
    <source>
        <dbReference type="EMBL" id="HBH2620122.1"/>
    </source>
</evidence>